<sequence>MCRVSLRRRYRTGNLDSVSTHTELLLHLCAAEEWERARVAGEHRPASLDDVGFVHLSTPEQVHLPANRLFAGRTDLVLLHIDPRTLTDEVRWEPGVPTDPESMVFPHLYGPLPTAAVTSVTRYLPAADGLFAALG</sequence>
<dbReference type="InterPro" id="IPR009297">
    <property type="entry name" value="DUF952"/>
</dbReference>
<protein>
    <submittedName>
        <fullName evidence="1">Glutathione S-transferase domain-containing protein</fullName>
    </submittedName>
</protein>
<dbReference type="EMBL" id="LK021338">
    <property type="protein sequence ID" value="CDQ43921.1"/>
    <property type="molecule type" value="Genomic_DNA"/>
</dbReference>
<name>A0AAV2WJ09_MYCNE</name>
<dbReference type="PANTHER" id="PTHR34129:SF1">
    <property type="entry name" value="DUF952 DOMAIN-CONTAINING PROTEIN"/>
    <property type="match status" value="1"/>
</dbReference>
<accession>A0AAV2WJ09</accession>
<evidence type="ECO:0000313" key="1">
    <source>
        <dbReference type="EMBL" id="CDQ43921.1"/>
    </source>
</evidence>
<dbReference type="AlphaFoldDB" id="A0AAV2WJ09"/>
<proteinExistence type="predicted"/>
<organism evidence="1 2">
    <name type="scientific">Mycolicibacterium neoaurum</name>
    <name type="common">Mycobacterium neoaurum</name>
    <dbReference type="NCBI Taxonomy" id="1795"/>
    <lineage>
        <taxon>Bacteria</taxon>
        <taxon>Bacillati</taxon>
        <taxon>Actinomycetota</taxon>
        <taxon>Actinomycetes</taxon>
        <taxon>Mycobacteriales</taxon>
        <taxon>Mycobacteriaceae</taxon>
        <taxon>Mycolicibacterium</taxon>
    </lineage>
</organism>
<reference evidence="1" key="1">
    <citation type="submission" date="2014-05" db="EMBL/GenBank/DDBJ databases">
        <authorList>
            <person name="Urmite Genomes"/>
        </authorList>
    </citation>
    <scope>NUCLEOTIDE SEQUENCE</scope>
    <source>
        <strain evidence="1">DSM 44074</strain>
    </source>
</reference>
<dbReference type="Proteomes" id="UP000028864">
    <property type="component" value="Unassembled WGS sequence"/>
</dbReference>
<reference evidence="1" key="2">
    <citation type="submission" date="2015-09" db="EMBL/GenBank/DDBJ databases">
        <title>Draft genome sequence of Mycobacterium neoaurum DSM 44074.</title>
        <authorList>
            <person name="Croce O."/>
            <person name="Robert C."/>
            <person name="Raoult D."/>
            <person name="Drancourt M."/>
        </authorList>
    </citation>
    <scope>NUCLEOTIDE SEQUENCE</scope>
    <source>
        <strain evidence="1">DSM 44074</strain>
    </source>
</reference>
<dbReference type="Gene3D" id="3.20.170.20">
    <property type="entry name" value="Protein of unknown function DUF952"/>
    <property type="match status" value="1"/>
</dbReference>
<gene>
    <name evidence="1" type="ORF">BN1047_01793</name>
</gene>
<dbReference type="SUPFAM" id="SSF56399">
    <property type="entry name" value="ADP-ribosylation"/>
    <property type="match status" value="1"/>
</dbReference>
<dbReference type="Pfam" id="PF06108">
    <property type="entry name" value="DUF952"/>
    <property type="match status" value="1"/>
</dbReference>
<dbReference type="PANTHER" id="PTHR34129">
    <property type="entry name" value="BLR1139 PROTEIN"/>
    <property type="match status" value="1"/>
</dbReference>
<evidence type="ECO:0000313" key="2">
    <source>
        <dbReference type="Proteomes" id="UP000028864"/>
    </source>
</evidence>